<organism evidence="11 12">
    <name type="scientific">Algoriella xinjiangensis</name>
    <dbReference type="NCBI Taxonomy" id="684065"/>
    <lineage>
        <taxon>Bacteria</taxon>
        <taxon>Pseudomonadati</taxon>
        <taxon>Bacteroidota</taxon>
        <taxon>Flavobacteriia</taxon>
        <taxon>Flavobacteriales</taxon>
        <taxon>Weeksellaceae</taxon>
        <taxon>Algoriella</taxon>
    </lineage>
</organism>
<evidence type="ECO:0000256" key="8">
    <source>
        <dbReference type="ARBA" id="ARBA00047683"/>
    </source>
</evidence>
<dbReference type="InterPro" id="IPR019999">
    <property type="entry name" value="Anth_synth_I-like"/>
</dbReference>
<keyword evidence="12" id="KW-1185">Reference proteome</keyword>
<sequence>MNLTFNIQKETVLADLTTPVLLYLKLRDIYPNALLLESSDYHSKTDANSFVCLNPIATFKVSKGIVTETYDNGEVKEYPLNGQDLTEKFKLFSSQFHIKDAEDLPVNGLFGYIAWDAIPYFETVKFTAKGNEATLPEFCYSFYQNIVVFNHFHNEIQFIEFQNDEITSKFSEIKSVVHNKSLVEYPFNVESEIESNLTDDEFKEIISKCKQSCFRGDVFQIVPSRQFKQKFSGDEFNVYRILRSVNPSPYLFYFDYGNYKIFGSSPEAQIIINNNHAEIHPIAGTVRRTGSPSLDKELTEKLIADPKENEEHVMLVDLARNDLSRNSTDVKVSQYKEIQYFSHVIHMVSKVTATLESNTNTMKVFADSFPAGTLSGAPKFKAMQLLDTYENQNRGVYGGGIGYIGFNGDINMAIAIRTFVSKQNTLFFQAGAGVVSKSVEENELQEVNHKLGALRRSIEIAQNL</sequence>
<dbReference type="EMBL" id="FOUZ01000003">
    <property type="protein sequence ID" value="SFM83879.1"/>
    <property type="molecule type" value="Genomic_DNA"/>
</dbReference>
<evidence type="ECO:0000259" key="10">
    <source>
        <dbReference type="Pfam" id="PF04715"/>
    </source>
</evidence>
<dbReference type="GO" id="GO:0000162">
    <property type="term" value="P:L-tryptophan biosynthetic process"/>
    <property type="evidence" value="ECO:0007669"/>
    <property type="project" value="TreeGrafter"/>
</dbReference>
<accession>A0A1I4U4P0</accession>
<feature type="domain" description="Chorismate-utilising enzyme C-terminal" evidence="9">
    <location>
        <begin position="200"/>
        <end position="450"/>
    </location>
</feature>
<comment type="subunit">
    <text evidence="2">Heterotetramer consisting of two non-identical subunits: a beta subunit (TrpG) and a large alpha subunit (TrpE).</text>
</comment>
<evidence type="ECO:0000256" key="3">
    <source>
        <dbReference type="ARBA" id="ARBA00020653"/>
    </source>
</evidence>
<evidence type="ECO:0000256" key="5">
    <source>
        <dbReference type="ARBA" id="ARBA00022842"/>
    </source>
</evidence>
<comment type="cofactor">
    <cofactor evidence="1">
        <name>Mg(2+)</name>
        <dbReference type="ChEBI" id="CHEBI:18420"/>
    </cofactor>
</comment>
<keyword evidence="5" id="KW-0460">Magnesium</keyword>
<dbReference type="GO" id="GO:0004049">
    <property type="term" value="F:anthranilate synthase activity"/>
    <property type="evidence" value="ECO:0007669"/>
    <property type="project" value="UniProtKB-EC"/>
</dbReference>
<dbReference type="Pfam" id="PF00425">
    <property type="entry name" value="Chorismate_bind"/>
    <property type="match status" value="1"/>
</dbReference>
<keyword evidence="4" id="KW-0479">Metal-binding</keyword>
<dbReference type="AlphaFoldDB" id="A0A1I4U4P0"/>
<gene>
    <name evidence="11" type="ORF">SAMN05421738_10373</name>
</gene>
<evidence type="ECO:0000256" key="4">
    <source>
        <dbReference type="ARBA" id="ARBA00022723"/>
    </source>
</evidence>
<evidence type="ECO:0000256" key="1">
    <source>
        <dbReference type="ARBA" id="ARBA00001946"/>
    </source>
</evidence>
<dbReference type="InterPro" id="IPR015890">
    <property type="entry name" value="Chorismate_C"/>
</dbReference>
<name>A0A1I4U4P0_9FLAO</name>
<dbReference type="Pfam" id="PF04715">
    <property type="entry name" value="Anth_synt_I_N"/>
    <property type="match status" value="1"/>
</dbReference>
<dbReference type="Proteomes" id="UP000199149">
    <property type="component" value="Unassembled WGS sequence"/>
</dbReference>
<proteinExistence type="predicted"/>
<dbReference type="SUPFAM" id="SSF56322">
    <property type="entry name" value="ADC synthase"/>
    <property type="match status" value="1"/>
</dbReference>
<feature type="domain" description="Anthranilate synthase component I N-terminal" evidence="10">
    <location>
        <begin position="15"/>
        <end position="156"/>
    </location>
</feature>
<dbReference type="PANTHER" id="PTHR11236:SF48">
    <property type="entry name" value="ISOCHORISMATE SYNTHASE MENF"/>
    <property type="match status" value="1"/>
</dbReference>
<dbReference type="GO" id="GO:0046872">
    <property type="term" value="F:metal ion binding"/>
    <property type="evidence" value="ECO:0007669"/>
    <property type="project" value="UniProtKB-KW"/>
</dbReference>
<dbReference type="PRINTS" id="PR00095">
    <property type="entry name" value="ANTSNTHASEI"/>
</dbReference>
<dbReference type="RefSeq" id="WP_092906610.1">
    <property type="nucleotide sequence ID" value="NZ_FOUZ01000003.1"/>
</dbReference>
<comment type="function">
    <text evidence="7">Part of a heterotetrameric complex that catalyzes the two-step biosynthesis of anthranilate, an intermediate in the biosynthesis of L-tryptophan. In the first step, the glutamine-binding beta subunit (TrpG) of anthranilate synthase (AS) provides the glutamine amidotransferase activity which generates ammonia as a substrate that, along with chorismate, is used in the second step, catalyzed by the large alpha subunit of AS (TrpE) to produce anthranilate. In the absence of TrpG, TrpE can synthesize anthranilate directly from chorismate and high concentrations of ammonia.</text>
</comment>
<evidence type="ECO:0000256" key="2">
    <source>
        <dbReference type="ARBA" id="ARBA00011575"/>
    </source>
</evidence>
<evidence type="ECO:0000256" key="6">
    <source>
        <dbReference type="ARBA" id="ARBA00023239"/>
    </source>
</evidence>
<dbReference type="PANTHER" id="PTHR11236">
    <property type="entry name" value="AMINOBENZOATE/ANTHRANILATE SYNTHASE"/>
    <property type="match status" value="1"/>
</dbReference>
<protein>
    <recommendedName>
        <fullName evidence="3">Anthranilate synthase component 1</fullName>
    </recommendedName>
</protein>
<evidence type="ECO:0000259" key="9">
    <source>
        <dbReference type="Pfam" id="PF00425"/>
    </source>
</evidence>
<keyword evidence="6" id="KW-0456">Lyase</keyword>
<dbReference type="STRING" id="684065.SAMN05421738_10373"/>
<dbReference type="InterPro" id="IPR005801">
    <property type="entry name" value="ADC_synthase"/>
</dbReference>
<dbReference type="OrthoDB" id="9803598at2"/>
<evidence type="ECO:0000256" key="7">
    <source>
        <dbReference type="ARBA" id="ARBA00025634"/>
    </source>
</evidence>
<dbReference type="InterPro" id="IPR006805">
    <property type="entry name" value="Anth_synth_I_N"/>
</dbReference>
<comment type="catalytic activity">
    <reaction evidence="8">
        <text>chorismate + L-glutamine = anthranilate + pyruvate + L-glutamate + H(+)</text>
        <dbReference type="Rhea" id="RHEA:21732"/>
        <dbReference type="ChEBI" id="CHEBI:15361"/>
        <dbReference type="ChEBI" id="CHEBI:15378"/>
        <dbReference type="ChEBI" id="CHEBI:16567"/>
        <dbReference type="ChEBI" id="CHEBI:29748"/>
        <dbReference type="ChEBI" id="CHEBI:29985"/>
        <dbReference type="ChEBI" id="CHEBI:58359"/>
        <dbReference type="EC" id="4.1.3.27"/>
    </reaction>
</comment>
<evidence type="ECO:0000313" key="11">
    <source>
        <dbReference type="EMBL" id="SFM83879.1"/>
    </source>
</evidence>
<evidence type="ECO:0000313" key="12">
    <source>
        <dbReference type="Proteomes" id="UP000199149"/>
    </source>
</evidence>
<dbReference type="Gene3D" id="3.60.120.10">
    <property type="entry name" value="Anthranilate synthase"/>
    <property type="match status" value="1"/>
</dbReference>
<reference evidence="12" key="1">
    <citation type="submission" date="2016-10" db="EMBL/GenBank/DDBJ databases">
        <authorList>
            <person name="Varghese N."/>
            <person name="Submissions S."/>
        </authorList>
    </citation>
    <scope>NUCLEOTIDE SEQUENCE [LARGE SCALE GENOMIC DNA]</scope>
    <source>
        <strain evidence="12">XJ109</strain>
    </source>
</reference>